<evidence type="ECO:0000313" key="4">
    <source>
        <dbReference type="Proteomes" id="UP001321760"/>
    </source>
</evidence>
<comment type="caution">
    <text evidence="3">The sequence shown here is derived from an EMBL/GenBank/DDBJ whole genome shotgun (WGS) entry which is preliminary data.</text>
</comment>
<keyword evidence="2" id="KW-1133">Transmembrane helix</keyword>
<organism evidence="3 4">
    <name type="scientific">Podospora aff. communis PSN243</name>
    <dbReference type="NCBI Taxonomy" id="3040156"/>
    <lineage>
        <taxon>Eukaryota</taxon>
        <taxon>Fungi</taxon>
        <taxon>Dikarya</taxon>
        <taxon>Ascomycota</taxon>
        <taxon>Pezizomycotina</taxon>
        <taxon>Sordariomycetes</taxon>
        <taxon>Sordariomycetidae</taxon>
        <taxon>Sordariales</taxon>
        <taxon>Podosporaceae</taxon>
        <taxon>Podospora</taxon>
    </lineage>
</organism>
<name>A0AAV9GXJ6_9PEZI</name>
<feature type="transmembrane region" description="Helical" evidence="2">
    <location>
        <begin position="61"/>
        <end position="79"/>
    </location>
</feature>
<evidence type="ECO:0000256" key="1">
    <source>
        <dbReference type="SAM" id="MobiDB-lite"/>
    </source>
</evidence>
<feature type="compositionally biased region" description="Low complexity" evidence="1">
    <location>
        <begin position="1"/>
        <end position="12"/>
    </location>
</feature>
<keyword evidence="2" id="KW-0812">Transmembrane</keyword>
<gene>
    <name evidence="3" type="ORF">QBC34DRAFT_377633</name>
</gene>
<reference evidence="3" key="2">
    <citation type="submission" date="2023-05" db="EMBL/GenBank/DDBJ databases">
        <authorList>
            <consortium name="Lawrence Berkeley National Laboratory"/>
            <person name="Steindorff A."/>
            <person name="Hensen N."/>
            <person name="Bonometti L."/>
            <person name="Westerberg I."/>
            <person name="Brannstrom I.O."/>
            <person name="Guillou S."/>
            <person name="Cros-Aarteil S."/>
            <person name="Calhoun S."/>
            <person name="Haridas S."/>
            <person name="Kuo A."/>
            <person name="Mondo S."/>
            <person name="Pangilinan J."/>
            <person name="Riley R."/>
            <person name="Labutti K."/>
            <person name="Andreopoulos B."/>
            <person name="Lipzen A."/>
            <person name="Chen C."/>
            <person name="Yanf M."/>
            <person name="Daum C."/>
            <person name="Ng V."/>
            <person name="Clum A."/>
            <person name="Ohm R."/>
            <person name="Martin F."/>
            <person name="Silar P."/>
            <person name="Natvig D."/>
            <person name="Lalanne C."/>
            <person name="Gautier V."/>
            <person name="Ament-Velasquez S.L."/>
            <person name="Kruys A."/>
            <person name="Hutchinson M.I."/>
            <person name="Powell A.J."/>
            <person name="Barry K."/>
            <person name="Miller A.N."/>
            <person name="Grigoriev I.V."/>
            <person name="Debuchy R."/>
            <person name="Gladieux P."/>
            <person name="Thoren M.H."/>
            <person name="Johannesson H."/>
        </authorList>
    </citation>
    <scope>NUCLEOTIDE SEQUENCE</scope>
    <source>
        <strain evidence="3">PSN243</strain>
    </source>
</reference>
<feature type="region of interest" description="Disordered" evidence="1">
    <location>
        <begin position="1"/>
        <end position="50"/>
    </location>
</feature>
<protein>
    <submittedName>
        <fullName evidence="3">Uncharacterized protein</fullName>
    </submittedName>
</protein>
<sequence>MSSESSLSDDSSILAPDGPDSETVLLSEAASHPQEQPHYEYQTFERPNGGETNTKARLIKLVMWMVVLLFLVGVVYVCIKLSRW</sequence>
<dbReference type="EMBL" id="MU865925">
    <property type="protein sequence ID" value="KAK4452137.1"/>
    <property type="molecule type" value="Genomic_DNA"/>
</dbReference>
<dbReference type="AlphaFoldDB" id="A0AAV9GXJ6"/>
<evidence type="ECO:0000313" key="3">
    <source>
        <dbReference type="EMBL" id="KAK4452137.1"/>
    </source>
</evidence>
<proteinExistence type="predicted"/>
<accession>A0AAV9GXJ6</accession>
<reference evidence="3" key="1">
    <citation type="journal article" date="2023" name="Mol. Phylogenet. Evol.">
        <title>Genome-scale phylogeny and comparative genomics of the fungal order Sordariales.</title>
        <authorList>
            <person name="Hensen N."/>
            <person name="Bonometti L."/>
            <person name="Westerberg I."/>
            <person name="Brannstrom I.O."/>
            <person name="Guillou S."/>
            <person name="Cros-Aarteil S."/>
            <person name="Calhoun S."/>
            <person name="Haridas S."/>
            <person name="Kuo A."/>
            <person name="Mondo S."/>
            <person name="Pangilinan J."/>
            <person name="Riley R."/>
            <person name="LaButti K."/>
            <person name="Andreopoulos B."/>
            <person name="Lipzen A."/>
            <person name="Chen C."/>
            <person name="Yan M."/>
            <person name="Daum C."/>
            <person name="Ng V."/>
            <person name="Clum A."/>
            <person name="Steindorff A."/>
            <person name="Ohm R.A."/>
            <person name="Martin F."/>
            <person name="Silar P."/>
            <person name="Natvig D.O."/>
            <person name="Lalanne C."/>
            <person name="Gautier V."/>
            <person name="Ament-Velasquez S.L."/>
            <person name="Kruys A."/>
            <person name="Hutchinson M.I."/>
            <person name="Powell A.J."/>
            <person name="Barry K."/>
            <person name="Miller A.N."/>
            <person name="Grigoriev I.V."/>
            <person name="Debuchy R."/>
            <person name="Gladieux P."/>
            <person name="Hiltunen Thoren M."/>
            <person name="Johannesson H."/>
        </authorList>
    </citation>
    <scope>NUCLEOTIDE SEQUENCE</scope>
    <source>
        <strain evidence="3">PSN243</strain>
    </source>
</reference>
<dbReference type="Proteomes" id="UP001321760">
    <property type="component" value="Unassembled WGS sequence"/>
</dbReference>
<evidence type="ECO:0000256" key="2">
    <source>
        <dbReference type="SAM" id="Phobius"/>
    </source>
</evidence>
<keyword evidence="2" id="KW-0472">Membrane</keyword>
<keyword evidence="4" id="KW-1185">Reference proteome</keyword>